<sequence>MCFKALRDCGITNKVMMFSAIKIKQTIAQERGFMLEQIYTQSDPRIIYPHDSKELLDTIDEEDKEPEPDYTYKSFADHDHILLVSCSSRAFRTLPSHHWSRSVELDLLSYWMYISQG</sequence>
<dbReference type="HOGENOM" id="CLU_2089303_0_0_1"/>
<evidence type="ECO:0000313" key="1">
    <source>
        <dbReference type="EMBL" id="CCA20900.1"/>
    </source>
</evidence>
<reference evidence="1" key="1">
    <citation type="journal article" date="2011" name="PLoS Biol.">
        <title>Gene gain and loss during evolution of obligate parasitism in the white rust pathogen of Arabidopsis thaliana.</title>
        <authorList>
            <person name="Kemen E."/>
            <person name="Gardiner A."/>
            <person name="Schultz-Larsen T."/>
            <person name="Kemen A.C."/>
            <person name="Balmuth A.L."/>
            <person name="Robert-Seilaniantz A."/>
            <person name="Bailey K."/>
            <person name="Holub E."/>
            <person name="Studholme D.J."/>
            <person name="Maclean D."/>
            <person name="Jones J.D."/>
        </authorList>
    </citation>
    <scope>NUCLEOTIDE SEQUENCE</scope>
</reference>
<gene>
    <name evidence="1" type="primary">AlNc14C106G6230</name>
    <name evidence="1" type="ORF">ALNC14_070430</name>
</gene>
<dbReference type="EMBL" id="FR824151">
    <property type="protein sequence ID" value="CCA20900.1"/>
    <property type="molecule type" value="Genomic_DNA"/>
</dbReference>
<reference evidence="1" key="2">
    <citation type="submission" date="2011-02" db="EMBL/GenBank/DDBJ databases">
        <authorList>
            <person name="MacLean D."/>
        </authorList>
    </citation>
    <scope>NUCLEOTIDE SEQUENCE</scope>
</reference>
<dbReference type="AlphaFoldDB" id="F0WI23"/>
<organism evidence="1">
    <name type="scientific">Albugo laibachii Nc14</name>
    <dbReference type="NCBI Taxonomy" id="890382"/>
    <lineage>
        <taxon>Eukaryota</taxon>
        <taxon>Sar</taxon>
        <taxon>Stramenopiles</taxon>
        <taxon>Oomycota</taxon>
        <taxon>Peronosporomycetes</taxon>
        <taxon>Albuginales</taxon>
        <taxon>Albuginaceae</taxon>
        <taxon>Albugo</taxon>
    </lineage>
</organism>
<proteinExistence type="predicted"/>
<name>F0WI23_9STRA</name>
<accession>F0WI23</accession>
<protein>
    <submittedName>
        <fullName evidence="1">AlNc14C106G6230 protein</fullName>
    </submittedName>
</protein>